<dbReference type="EMBL" id="FNUK01000007">
    <property type="protein sequence ID" value="SEF68531.1"/>
    <property type="molecule type" value="Genomic_DNA"/>
</dbReference>
<feature type="binding site" evidence="9">
    <location>
        <begin position="100"/>
        <end position="104"/>
    </location>
    <ligand>
        <name>NAD(+)</name>
        <dbReference type="ChEBI" id="CHEBI:57540"/>
    </ligand>
</feature>
<dbReference type="EC" id="4.2.3.4" evidence="9 10"/>
<protein>
    <recommendedName>
        <fullName evidence="9 10">3-dehydroquinate synthase</fullName>
        <shortName evidence="9">DHQS</shortName>
        <ecNumber evidence="9 10">4.2.3.4</ecNumber>
    </recommendedName>
</protein>
<dbReference type="GO" id="GO:0000166">
    <property type="term" value="F:nucleotide binding"/>
    <property type="evidence" value="ECO:0007669"/>
    <property type="project" value="UniProtKB-KW"/>
</dbReference>
<keyword evidence="9" id="KW-0057">Aromatic amino acid biosynthesis</keyword>
<dbReference type="PIRSF" id="PIRSF001455">
    <property type="entry name" value="DHQ_synth"/>
    <property type="match status" value="1"/>
</dbReference>
<dbReference type="PANTHER" id="PTHR43622">
    <property type="entry name" value="3-DEHYDROQUINATE SYNTHASE"/>
    <property type="match status" value="1"/>
</dbReference>
<comment type="cofactor">
    <cofactor evidence="2">
        <name>Zn(2+)</name>
        <dbReference type="ChEBI" id="CHEBI:29105"/>
    </cofactor>
</comment>
<evidence type="ECO:0000256" key="1">
    <source>
        <dbReference type="ARBA" id="ARBA00001911"/>
    </source>
</evidence>
<keyword evidence="8 9" id="KW-0170">Cobalt</keyword>
<feature type="binding site" evidence="9">
    <location>
        <begin position="124"/>
        <end position="125"/>
    </location>
    <ligand>
        <name>NAD(+)</name>
        <dbReference type="ChEBI" id="CHEBI:57540"/>
    </ligand>
</feature>
<evidence type="ECO:0000256" key="7">
    <source>
        <dbReference type="ARBA" id="ARBA00023239"/>
    </source>
</evidence>
<feature type="domain" description="3-dehydroquinate synthase N-terminal" evidence="11">
    <location>
        <begin position="63"/>
        <end position="173"/>
    </location>
</feature>
<dbReference type="InterPro" id="IPR030963">
    <property type="entry name" value="DHQ_synth_fam"/>
</dbReference>
<evidence type="ECO:0000256" key="6">
    <source>
        <dbReference type="ARBA" id="ARBA00023027"/>
    </source>
</evidence>
<evidence type="ECO:0000256" key="5">
    <source>
        <dbReference type="ARBA" id="ARBA00022833"/>
    </source>
</evidence>
<name>A0A1H5U2Q5_9CLOT</name>
<dbReference type="Pfam" id="PF24621">
    <property type="entry name" value="DHQS_C"/>
    <property type="match status" value="1"/>
</dbReference>
<keyword evidence="3 9" id="KW-0479">Metal-binding</keyword>
<feature type="binding site" evidence="9">
    <location>
        <position position="258"/>
    </location>
    <ligand>
        <name>Zn(2+)</name>
        <dbReference type="ChEBI" id="CHEBI:29105"/>
    </ligand>
</feature>
<dbReference type="OrthoDB" id="9806583at2"/>
<keyword evidence="9" id="KW-0963">Cytoplasm</keyword>
<feature type="binding site" evidence="9">
    <location>
        <position position="146"/>
    </location>
    <ligand>
        <name>NAD(+)</name>
        <dbReference type="ChEBI" id="CHEBI:57540"/>
    </ligand>
</feature>
<dbReference type="InterPro" id="IPR050071">
    <property type="entry name" value="Dehydroquinate_synthase"/>
</dbReference>
<dbReference type="GO" id="GO:0009423">
    <property type="term" value="P:chorismate biosynthetic process"/>
    <property type="evidence" value="ECO:0007669"/>
    <property type="project" value="UniProtKB-UniRule"/>
</dbReference>
<comment type="function">
    <text evidence="9">Catalyzes the conversion of 3-deoxy-D-arabino-heptulosonate 7-phosphate (DAHP) to dehydroquinate (DHQ).</text>
</comment>
<keyword evidence="5 9" id="KW-0862">Zinc</keyword>
<evidence type="ECO:0000256" key="9">
    <source>
        <dbReference type="HAMAP-Rule" id="MF_00110"/>
    </source>
</evidence>
<comment type="cofactor">
    <cofactor evidence="1 9">
        <name>NAD(+)</name>
        <dbReference type="ChEBI" id="CHEBI:57540"/>
    </cofactor>
</comment>
<comment type="pathway">
    <text evidence="9">Metabolic intermediate biosynthesis; chorismate biosynthesis; chorismate from D-erythrose 4-phosphate and phosphoenolpyruvate: step 2/7.</text>
</comment>
<evidence type="ECO:0000256" key="2">
    <source>
        <dbReference type="ARBA" id="ARBA00001947"/>
    </source>
</evidence>
<dbReference type="InterPro" id="IPR030960">
    <property type="entry name" value="DHQS/DOIS_N"/>
</dbReference>
<dbReference type="Proteomes" id="UP000242850">
    <property type="component" value="Unassembled WGS sequence"/>
</dbReference>
<dbReference type="GO" id="GO:0046872">
    <property type="term" value="F:metal ion binding"/>
    <property type="evidence" value="ECO:0007669"/>
    <property type="project" value="UniProtKB-KW"/>
</dbReference>
<evidence type="ECO:0000256" key="10">
    <source>
        <dbReference type="NCBIfam" id="TIGR01357"/>
    </source>
</evidence>
<gene>
    <name evidence="9" type="primary">aroB</name>
    <name evidence="13" type="ORF">SAMN05660865_00762</name>
</gene>
<dbReference type="SUPFAM" id="SSF56796">
    <property type="entry name" value="Dehydroquinate synthase-like"/>
    <property type="match status" value="1"/>
</dbReference>
<evidence type="ECO:0000256" key="8">
    <source>
        <dbReference type="ARBA" id="ARBA00023285"/>
    </source>
</evidence>
<evidence type="ECO:0000313" key="14">
    <source>
        <dbReference type="Proteomes" id="UP000242850"/>
    </source>
</evidence>
<evidence type="ECO:0000313" key="13">
    <source>
        <dbReference type="EMBL" id="SEF68531.1"/>
    </source>
</evidence>
<dbReference type="Pfam" id="PF01761">
    <property type="entry name" value="DHQ_synthase"/>
    <property type="match status" value="1"/>
</dbReference>
<dbReference type="GO" id="GO:0005737">
    <property type="term" value="C:cytoplasm"/>
    <property type="evidence" value="ECO:0007669"/>
    <property type="project" value="UniProtKB-SubCell"/>
</dbReference>
<feature type="domain" description="3-dehydroquinate synthase C-terminal" evidence="12">
    <location>
        <begin position="176"/>
        <end position="318"/>
    </location>
</feature>
<organism evidence="13 14">
    <name type="scientific">Caloramator fervidus</name>
    <dbReference type="NCBI Taxonomy" id="29344"/>
    <lineage>
        <taxon>Bacteria</taxon>
        <taxon>Bacillati</taxon>
        <taxon>Bacillota</taxon>
        <taxon>Clostridia</taxon>
        <taxon>Eubacteriales</taxon>
        <taxon>Clostridiaceae</taxon>
        <taxon>Caloramator</taxon>
    </lineage>
</organism>
<feature type="binding site" evidence="9">
    <location>
        <begin position="164"/>
        <end position="167"/>
    </location>
    <ligand>
        <name>NAD(+)</name>
        <dbReference type="ChEBI" id="CHEBI:57540"/>
    </ligand>
</feature>
<dbReference type="InterPro" id="IPR056179">
    <property type="entry name" value="DHQS_C"/>
</dbReference>
<sequence length="355" mass="40551">MKEIKVNSKKSYSVFITNDVNLLRGLIDTYKLHSLFILTDENVYNLYGKFLDKLFPNILGLKVIKPGEKNKNINTIMDIYDSLIEKNADKKTTLVAFGGGVVGDIAGFIASTYMRGIKLIHVPTTLMAQCDSSIGGKNGFDYKGYKNIIGSFYQPEFVFSNINFLKTLDDRQYLNGLAEIIKYAIVCDINLLNYINQNKKALSERESDKLFHIVYQCSKIKAKIIEEDEFDLNKRQILNFGHTVGHAIESYFNFEILHGEAVAIGMITEAYMAMKLKYIDEKHFNKIVELISYFNLPTKIKVDDIELLFSIMHKDKKKTGEKLKFVLPYDLGHAIITTDLKENFIFDALKYCLGG</sequence>
<dbReference type="GO" id="GO:0008652">
    <property type="term" value="P:amino acid biosynthetic process"/>
    <property type="evidence" value="ECO:0007669"/>
    <property type="project" value="UniProtKB-KW"/>
</dbReference>
<dbReference type="CDD" id="cd08195">
    <property type="entry name" value="DHQS"/>
    <property type="match status" value="1"/>
</dbReference>
<dbReference type="FunFam" id="3.40.50.1970:FF:000007">
    <property type="entry name" value="Pentafunctional AROM polypeptide"/>
    <property type="match status" value="1"/>
</dbReference>
<evidence type="ECO:0000259" key="12">
    <source>
        <dbReference type="Pfam" id="PF24621"/>
    </source>
</evidence>
<comment type="caution">
    <text evidence="9">Lacks conserved residue(s) required for the propagation of feature annotation.</text>
</comment>
<dbReference type="GO" id="GO:0003856">
    <property type="term" value="F:3-dehydroquinate synthase activity"/>
    <property type="evidence" value="ECO:0007669"/>
    <property type="project" value="UniProtKB-UniRule"/>
</dbReference>
<keyword evidence="14" id="KW-1185">Reference proteome</keyword>
<keyword evidence="9" id="KW-0028">Amino-acid biosynthesis</keyword>
<dbReference type="Gene3D" id="1.20.1090.10">
    <property type="entry name" value="Dehydroquinate synthase-like - alpha domain"/>
    <property type="match status" value="1"/>
</dbReference>
<evidence type="ECO:0000256" key="3">
    <source>
        <dbReference type="ARBA" id="ARBA00022723"/>
    </source>
</evidence>
<comment type="catalytic activity">
    <reaction evidence="9">
        <text>7-phospho-2-dehydro-3-deoxy-D-arabino-heptonate = 3-dehydroquinate + phosphate</text>
        <dbReference type="Rhea" id="RHEA:21968"/>
        <dbReference type="ChEBI" id="CHEBI:32364"/>
        <dbReference type="ChEBI" id="CHEBI:43474"/>
        <dbReference type="ChEBI" id="CHEBI:58394"/>
        <dbReference type="EC" id="4.2.3.4"/>
    </reaction>
</comment>
<dbReference type="Gene3D" id="3.40.50.1970">
    <property type="match status" value="1"/>
</dbReference>
<comment type="cofactor">
    <cofactor evidence="9">
        <name>Co(2+)</name>
        <dbReference type="ChEBI" id="CHEBI:48828"/>
    </cofactor>
    <cofactor evidence="9">
        <name>Zn(2+)</name>
        <dbReference type="ChEBI" id="CHEBI:29105"/>
    </cofactor>
    <text evidence="9">Binds 1 divalent metal cation per subunit. Can use either Co(2+) or Zn(2+).</text>
</comment>
<feature type="binding site" evidence="9">
    <location>
        <position position="137"/>
    </location>
    <ligand>
        <name>NAD(+)</name>
        <dbReference type="ChEBI" id="CHEBI:57540"/>
    </ligand>
</feature>
<proteinExistence type="inferred from homology"/>
<dbReference type="UniPathway" id="UPA00053">
    <property type="reaction ID" value="UER00085"/>
</dbReference>
<comment type="similarity">
    <text evidence="9">Belongs to the sugar phosphate cyclases superfamily. Dehydroquinate synthase family.</text>
</comment>
<feature type="binding site" evidence="9">
    <location>
        <position position="179"/>
    </location>
    <ligand>
        <name>Zn(2+)</name>
        <dbReference type="ChEBI" id="CHEBI:29105"/>
    </ligand>
</feature>
<dbReference type="HAMAP" id="MF_00110">
    <property type="entry name" value="DHQ_synthase"/>
    <property type="match status" value="1"/>
</dbReference>
<dbReference type="NCBIfam" id="TIGR01357">
    <property type="entry name" value="aroB"/>
    <property type="match status" value="1"/>
</dbReference>
<evidence type="ECO:0000256" key="4">
    <source>
        <dbReference type="ARBA" id="ARBA00022741"/>
    </source>
</evidence>
<dbReference type="InterPro" id="IPR016037">
    <property type="entry name" value="DHQ_synth_AroB"/>
</dbReference>
<keyword evidence="4 9" id="KW-0547">Nucleotide-binding</keyword>
<feature type="binding site" evidence="9">
    <location>
        <position position="242"/>
    </location>
    <ligand>
        <name>Zn(2+)</name>
        <dbReference type="ChEBI" id="CHEBI:29105"/>
    </ligand>
</feature>
<accession>A0A1H5U2Q5</accession>
<comment type="subcellular location">
    <subcellularLocation>
        <location evidence="9">Cytoplasm</location>
    </subcellularLocation>
</comment>
<dbReference type="GO" id="GO:0009073">
    <property type="term" value="P:aromatic amino acid family biosynthetic process"/>
    <property type="evidence" value="ECO:0007669"/>
    <property type="project" value="UniProtKB-KW"/>
</dbReference>
<evidence type="ECO:0000259" key="11">
    <source>
        <dbReference type="Pfam" id="PF01761"/>
    </source>
</evidence>
<dbReference type="RefSeq" id="WP_159945788.1">
    <property type="nucleotide sequence ID" value="NZ_FNUK01000007.1"/>
</dbReference>
<dbReference type="PANTHER" id="PTHR43622:SF1">
    <property type="entry name" value="3-DEHYDROQUINATE SYNTHASE"/>
    <property type="match status" value="1"/>
</dbReference>
<reference evidence="14" key="1">
    <citation type="submission" date="2016-10" db="EMBL/GenBank/DDBJ databases">
        <authorList>
            <person name="Varghese N."/>
            <person name="Submissions S."/>
        </authorList>
    </citation>
    <scope>NUCLEOTIDE SEQUENCE [LARGE SCALE GENOMIC DNA]</scope>
    <source>
        <strain evidence="14">DSM 5463</strain>
    </source>
</reference>
<keyword evidence="6 9" id="KW-0520">NAD</keyword>
<dbReference type="AlphaFoldDB" id="A0A1H5U2Q5"/>
<keyword evidence="7 9" id="KW-0456">Lyase</keyword>